<proteinExistence type="inferred from homology"/>
<evidence type="ECO:0000256" key="1">
    <source>
        <dbReference type="ARBA" id="ARBA00009922"/>
    </source>
</evidence>
<accession>A0A7V0T7D3</accession>
<evidence type="ECO:0000256" key="2">
    <source>
        <dbReference type="ARBA" id="ARBA00022741"/>
    </source>
</evidence>
<dbReference type="GO" id="GO:0005829">
    <property type="term" value="C:cytosol"/>
    <property type="evidence" value="ECO:0007669"/>
    <property type="project" value="TreeGrafter"/>
</dbReference>
<protein>
    <recommendedName>
        <fullName evidence="8">DNA 3'-5' helicase</fullName>
        <ecNumber evidence="8">5.6.2.4</ecNumber>
    </recommendedName>
</protein>
<dbReference type="InterPro" id="IPR013986">
    <property type="entry name" value="DExx_box_DNA_helicase_dom_sf"/>
</dbReference>
<dbReference type="EMBL" id="DSBX01000304">
    <property type="protein sequence ID" value="HDR00196.1"/>
    <property type="molecule type" value="Genomic_DNA"/>
</dbReference>
<organism evidence="13">
    <name type="scientific">candidate division WOR-3 bacterium</name>
    <dbReference type="NCBI Taxonomy" id="2052148"/>
    <lineage>
        <taxon>Bacteria</taxon>
        <taxon>Bacteria division WOR-3</taxon>
    </lineage>
</organism>
<comment type="catalytic activity">
    <reaction evidence="7">
        <text>Couples ATP hydrolysis with the unwinding of duplex DNA by translocating in the 3'-5' direction.</text>
        <dbReference type="EC" id="5.6.2.4"/>
    </reaction>
</comment>
<comment type="catalytic activity">
    <reaction evidence="9">
        <text>ATP + H2O = ADP + phosphate + H(+)</text>
        <dbReference type="Rhea" id="RHEA:13065"/>
        <dbReference type="ChEBI" id="CHEBI:15377"/>
        <dbReference type="ChEBI" id="CHEBI:15378"/>
        <dbReference type="ChEBI" id="CHEBI:30616"/>
        <dbReference type="ChEBI" id="CHEBI:43474"/>
        <dbReference type="ChEBI" id="CHEBI:456216"/>
        <dbReference type="EC" id="5.6.2.4"/>
    </reaction>
</comment>
<feature type="domain" description="UvrD-like helicase C-terminal" evidence="12">
    <location>
        <begin position="317"/>
        <end position="551"/>
    </location>
</feature>
<feature type="binding site" evidence="10">
    <location>
        <begin position="46"/>
        <end position="53"/>
    </location>
    <ligand>
        <name>ATP</name>
        <dbReference type="ChEBI" id="CHEBI:30616"/>
    </ligand>
</feature>
<keyword evidence="2 10" id="KW-0547">Nucleotide-binding</keyword>
<evidence type="ECO:0000256" key="7">
    <source>
        <dbReference type="ARBA" id="ARBA00034617"/>
    </source>
</evidence>
<evidence type="ECO:0000256" key="6">
    <source>
        <dbReference type="ARBA" id="ARBA00023235"/>
    </source>
</evidence>
<dbReference type="Proteomes" id="UP000885672">
    <property type="component" value="Unassembled WGS sequence"/>
</dbReference>
<evidence type="ECO:0000256" key="9">
    <source>
        <dbReference type="ARBA" id="ARBA00048988"/>
    </source>
</evidence>
<evidence type="ECO:0000313" key="13">
    <source>
        <dbReference type="EMBL" id="HDR00196.1"/>
    </source>
</evidence>
<dbReference type="AlphaFoldDB" id="A0A7V0T7D3"/>
<comment type="similarity">
    <text evidence="1">Belongs to the helicase family. UvrD subfamily.</text>
</comment>
<evidence type="ECO:0000256" key="3">
    <source>
        <dbReference type="ARBA" id="ARBA00022801"/>
    </source>
</evidence>
<reference evidence="13" key="1">
    <citation type="journal article" date="2020" name="mSystems">
        <title>Genome- and Community-Level Interaction Insights into Carbon Utilization and Element Cycling Functions of Hydrothermarchaeota in Hydrothermal Sediment.</title>
        <authorList>
            <person name="Zhou Z."/>
            <person name="Liu Y."/>
            <person name="Xu W."/>
            <person name="Pan J."/>
            <person name="Luo Z.H."/>
            <person name="Li M."/>
        </authorList>
    </citation>
    <scope>NUCLEOTIDE SEQUENCE [LARGE SCALE GENOMIC DNA]</scope>
    <source>
        <strain evidence="13">SpSt-1182</strain>
    </source>
</reference>
<dbReference type="PROSITE" id="PS51217">
    <property type="entry name" value="UVRD_HELICASE_CTER"/>
    <property type="match status" value="1"/>
</dbReference>
<evidence type="ECO:0000256" key="4">
    <source>
        <dbReference type="ARBA" id="ARBA00022806"/>
    </source>
</evidence>
<keyword evidence="5 10" id="KW-0067">ATP-binding</keyword>
<dbReference type="GO" id="GO:0003677">
    <property type="term" value="F:DNA binding"/>
    <property type="evidence" value="ECO:0007669"/>
    <property type="project" value="InterPro"/>
</dbReference>
<dbReference type="Gene3D" id="1.10.10.160">
    <property type="match status" value="1"/>
</dbReference>
<dbReference type="SUPFAM" id="SSF52540">
    <property type="entry name" value="P-loop containing nucleoside triphosphate hydrolases"/>
    <property type="match status" value="1"/>
</dbReference>
<keyword evidence="6" id="KW-0413">Isomerase</keyword>
<keyword evidence="4 10" id="KW-0347">Helicase</keyword>
<gene>
    <name evidence="13" type="ORF">ENN51_07940</name>
</gene>
<dbReference type="PANTHER" id="PTHR11070">
    <property type="entry name" value="UVRD / RECB / PCRA DNA HELICASE FAMILY MEMBER"/>
    <property type="match status" value="1"/>
</dbReference>
<dbReference type="GO" id="GO:0005524">
    <property type="term" value="F:ATP binding"/>
    <property type="evidence" value="ECO:0007669"/>
    <property type="project" value="UniProtKB-UniRule"/>
</dbReference>
<comment type="caution">
    <text evidence="13">The sequence shown here is derived from an EMBL/GenBank/DDBJ whole genome shotgun (WGS) entry which is preliminary data.</text>
</comment>
<evidence type="ECO:0000256" key="5">
    <source>
        <dbReference type="ARBA" id="ARBA00022840"/>
    </source>
</evidence>
<keyword evidence="3 10" id="KW-0378">Hydrolase</keyword>
<dbReference type="Pfam" id="PF13361">
    <property type="entry name" value="UvrD_C"/>
    <property type="match status" value="1"/>
</dbReference>
<dbReference type="PANTHER" id="PTHR11070:SF3">
    <property type="entry name" value="DNA 3'-5' HELICASE"/>
    <property type="match status" value="1"/>
</dbReference>
<dbReference type="GO" id="GO:0000725">
    <property type="term" value="P:recombinational repair"/>
    <property type="evidence" value="ECO:0007669"/>
    <property type="project" value="TreeGrafter"/>
</dbReference>
<dbReference type="InterPro" id="IPR027417">
    <property type="entry name" value="P-loop_NTPase"/>
</dbReference>
<dbReference type="Gene3D" id="1.10.486.10">
    <property type="entry name" value="PCRA, domain 4"/>
    <property type="match status" value="1"/>
</dbReference>
<dbReference type="Pfam" id="PF00580">
    <property type="entry name" value="UvrD-helicase"/>
    <property type="match status" value="1"/>
</dbReference>
<sequence>MPGPRRPIILPDVSRDTTVPESWSRELNPAQLRAATHGAGPLLIIAGAGTGKTRTLAYRVAWLIRQGVPAERILLLTFTRRAAQEMLNRAHALCRQESTGPAGPELTRVWGGTFHAVGNRLLRMYGKAIGLDPAFTVADEGDSADLIGHIRNRLGHISKDKRFPRKRTIRAIYSRVVNSRAALDEVLEKEYPWCREADKGLREIFREYSALKQSRGILDYDDLLIFWKALLDQPGVRDIVGAMFEHVLVDEYQDTNVIQADILARLRHENPNITVVGDDAQSIYRFRGATVRNILEFPERFPGTTMVTLEENYRSVQPILDVANRVLAQARDKFTKNLHSARRSRRRPVILTCVDEPEQCRMVCEQVLAHLEEGVPLRRQAVLFRAGHHSDMLEVELARRNIPFHKYGGLRFVEAAHVKDLLALLRVLENPRDEVSWFRVLEMLDGIGPKSARKVAEFVQTEGGLEALGRCPVPSAAAEGFAELAAAIAEITGAGPKLPVAAQVGRLRRYYEPLLERLYDNPVPRARDLEQLESIAGRYRSRGGFITDLTL</sequence>
<name>A0A7V0T7D3_UNCW3</name>
<evidence type="ECO:0000259" key="12">
    <source>
        <dbReference type="PROSITE" id="PS51217"/>
    </source>
</evidence>
<evidence type="ECO:0000256" key="8">
    <source>
        <dbReference type="ARBA" id="ARBA00034808"/>
    </source>
</evidence>
<dbReference type="InterPro" id="IPR000212">
    <property type="entry name" value="DNA_helicase_UvrD/REP"/>
</dbReference>
<dbReference type="EC" id="5.6.2.4" evidence="8"/>
<dbReference type="Gene3D" id="3.40.50.300">
    <property type="entry name" value="P-loop containing nucleotide triphosphate hydrolases"/>
    <property type="match status" value="2"/>
</dbReference>
<feature type="non-terminal residue" evidence="13">
    <location>
        <position position="551"/>
    </location>
</feature>
<dbReference type="GO" id="GO:0043138">
    <property type="term" value="F:3'-5' DNA helicase activity"/>
    <property type="evidence" value="ECO:0007669"/>
    <property type="project" value="UniProtKB-EC"/>
</dbReference>
<dbReference type="PROSITE" id="PS51198">
    <property type="entry name" value="UVRD_HELICASE_ATP_BIND"/>
    <property type="match status" value="1"/>
</dbReference>
<dbReference type="GO" id="GO:0016787">
    <property type="term" value="F:hydrolase activity"/>
    <property type="evidence" value="ECO:0007669"/>
    <property type="project" value="UniProtKB-UniRule"/>
</dbReference>
<dbReference type="InterPro" id="IPR014016">
    <property type="entry name" value="UvrD-like_ATP-bd"/>
</dbReference>
<evidence type="ECO:0000256" key="10">
    <source>
        <dbReference type="PROSITE-ProRule" id="PRU00560"/>
    </source>
</evidence>
<feature type="domain" description="UvrD-like helicase ATP-binding" evidence="11">
    <location>
        <begin position="25"/>
        <end position="316"/>
    </location>
</feature>
<dbReference type="CDD" id="cd17932">
    <property type="entry name" value="DEXQc_UvrD"/>
    <property type="match status" value="1"/>
</dbReference>
<evidence type="ECO:0000259" key="11">
    <source>
        <dbReference type="PROSITE" id="PS51198"/>
    </source>
</evidence>
<dbReference type="InterPro" id="IPR014017">
    <property type="entry name" value="DNA_helicase_UvrD-like_C"/>
</dbReference>